<dbReference type="AlphaFoldDB" id="A0A6J8EPV4"/>
<evidence type="ECO:0000256" key="1">
    <source>
        <dbReference type="SAM" id="MobiDB-lite"/>
    </source>
</evidence>
<evidence type="ECO:0000313" key="3">
    <source>
        <dbReference type="Proteomes" id="UP000507470"/>
    </source>
</evidence>
<dbReference type="EMBL" id="CACVKT020009442">
    <property type="protein sequence ID" value="CAC5421896.1"/>
    <property type="molecule type" value="Genomic_DNA"/>
</dbReference>
<dbReference type="SUPFAM" id="SSF56672">
    <property type="entry name" value="DNA/RNA polymerases"/>
    <property type="match status" value="1"/>
</dbReference>
<feature type="compositionally biased region" description="Polar residues" evidence="1">
    <location>
        <begin position="222"/>
        <end position="238"/>
    </location>
</feature>
<accession>A0A6J8EPV4</accession>
<reference evidence="2 3" key="1">
    <citation type="submission" date="2020-06" db="EMBL/GenBank/DDBJ databases">
        <authorList>
            <person name="Li R."/>
            <person name="Bekaert M."/>
        </authorList>
    </citation>
    <scope>NUCLEOTIDE SEQUENCE [LARGE SCALE GENOMIC DNA]</scope>
    <source>
        <strain evidence="3">wild</strain>
    </source>
</reference>
<dbReference type="PANTHER" id="PTHR33050">
    <property type="entry name" value="REVERSE TRANSCRIPTASE DOMAIN-CONTAINING PROTEIN"/>
    <property type="match status" value="1"/>
</dbReference>
<gene>
    <name evidence="2" type="ORF">MCOR_53980</name>
</gene>
<organism evidence="2 3">
    <name type="scientific">Mytilus coruscus</name>
    <name type="common">Sea mussel</name>
    <dbReference type="NCBI Taxonomy" id="42192"/>
    <lineage>
        <taxon>Eukaryota</taxon>
        <taxon>Metazoa</taxon>
        <taxon>Spiralia</taxon>
        <taxon>Lophotrochozoa</taxon>
        <taxon>Mollusca</taxon>
        <taxon>Bivalvia</taxon>
        <taxon>Autobranchia</taxon>
        <taxon>Pteriomorphia</taxon>
        <taxon>Mytilida</taxon>
        <taxon>Mytiloidea</taxon>
        <taxon>Mytilidae</taxon>
        <taxon>Mytilinae</taxon>
        <taxon>Mytilus</taxon>
    </lineage>
</organism>
<dbReference type="InterPro" id="IPR043502">
    <property type="entry name" value="DNA/RNA_pol_sf"/>
</dbReference>
<proteinExistence type="predicted"/>
<sequence>MGGFKLYISNTSNTPPSVSDLCYQDPPSTPYPDIIQTFSCNSLGQYVIYYDDVPGPRERGSFIELCYVFINNKIATNALLSQNPIGTKSDKLAEDGDKTTCSKTKGTDVWFQVDMTEIRIVTELYLTGEDIVFELQKLQKRTSAEDSVCTNLISGIILKINRRNKLIRIADKSPAGWYTVREYESDDLASDSEDEKRLRQAESRALKTIEEKKTRGKPYSKPSATVSRPANSTDTSNSYFQPYSSTQQLFPSVATQKTGTKRLILDLSELNFYVQKNKCLEWLGLIWNSKHFTLKVPERRINDTKDSLRIILKSFSNLNARMLAQFVGRIISMSPVMGNVTNLMTRHIYFAIENRKSWNTKLYIVYEQCVLAELKFWHENLLALNEKCLLNDSLPRIIVYSDASNVALGAYTVESNEKIFHCILNENEKKLSSTWRELRAIQFSFEPDLKCKIVKWHTDNQNCVNIINKGSRKYLTYVPAIKTALIELDICEIGIVACPSTQYGPLCKKEHVQQNVLDHVTLIQDDAFLAVQMDGLVKNVIRRQQKLTKDKYSDQSKSSRKTTFNRNRGSNNVHEYVNAAITSVTEDVTVHLENTTEETELHKTIPILSTRYTLKI</sequence>
<dbReference type="Proteomes" id="UP000507470">
    <property type="component" value="Unassembled WGS sequence"/>
</dbReference>
<evidence type="ECO:0000313" key="2">
    <source>
        <dbReference type="EMBL" id="CAC5421896.1"/>
    </source>
</evidence>
<feature type="region of interest" description="Disordered" evidence="1">
    <location>
        <begin position="205"/>
        <end position="238"/>
    </location>
</feature>
<feature type="region of interest" description="Disordered" evidence="1">
    <location>
        <begin position="548"/>
        <end position="569"/>
    </location>
</feature>
<dbReference type="InterPro" id="IPR052055">
    <property type="entry name" value="Hepadnavirus_pol/RT"/>
</dbReference>
<protein>
    <submittedName>
        <fullName evidence="2">Uncharacterized protein</fullName>
    </submittedName>
</protein>
<dbReference type="PANTHER" id="PTHR33050:SF7">
    <property type="entry name" value="RIBONUCLEASE H"/>
    <property type="match status" value="1"/>
</dbReference>
<keyword evidence="3" id="KW-1185">Reference proteome</keyword>
<name>A0A6J8EPV4_MYTCO</name>